<dbReference type="STRING" id="2756.BFR44_10005"/>
<dbReference type="Pfam" id="PF16321">
    <property type="entry name" value="Ribosom_S30AE_C"/>
    <property type="match status" value="1"/>
</dbReference>
<feature type="domain" description="Sigma 54 modulation/S30EA ribosomal protein C-terminal" evidence="5">
    <location>
        <begin position="121"/>
        <end position="175"/>
    </location>
</feature>
<evidence type="ECO:0000256" key="2">
    <source>
        <dbReference type="ARBA" id="ARBA00022845"/>
    </source>
</evidence>
<dbReference type="RefSeq" id="WP_029090856.1">
    <property type="nucleotide sequence ID" value="NZ_CBCPHX010000006.1"/>
</dbReference>
<dbReference type="InterPro" id="IPR034694">
    <property type="entry name" value="HPF_long/plastid"/>
</dbReference>
<dbReference type="GO" id="GO:0022627">
    <property type="term" value="C:cytosolic small ribosomal subunit"/>
    <property type="evidence" value="ECO:0007669"/>
    <property type="project" value="TreeGrafter"/>
</dbReference>
<name>A0A1D2KJE2_BROTH</name>
<reference evidence="7" key="3">
    <citation type="submission" date="2018-04" db="EMBL/GenBank/DDBJ databases">
        <authorList>
            <person name="Go L.Y."/>
            <person name="Mitchell J.A."/>
        </authorList>
    </citation>
    <scope>NUCLEOTIDE SEQUENCE</scope>
    <source>
        <strain evidence="7">BSAS1 3</strain>
    </source>
</reference>
<dbReference type="Pfam" id="PF02482">
    <property type="entry name" value="Ribosomal_S30AE"/>
    <property type="match status" value="1"/>
</dbReference>
<dbReference type="InterPro" id="IPR038416">
    <property type="entry name" value="Ribosom_S30AE_C_sf"/>
</dbReference>
<comment type="function">
    <text evidence="3">Required for dimerization of active 70S ribosomes into 100S ribosomes in stationary phase; 100S ribosomes are translationally inactive and sometimes present during exponential growth.</text>
</comment>
<dbReference type="OrthoDB" id="9794975at2"/>
<dbReference type="CDD" id="cd00552">
    <property type="entry name" value="RaiA"/>
    <property type="match status" value="1"/>
</dbReference>
<evidence type="ECO:0000256" key="1">
    <source>
        <dbReference type="ARBA" id="ARBA00022490"/>
    </source>
</evidence>
<dbReference type="KEGG" id="bths:CNY62_07055"/>
<evidence type="ECO:0000259" key="5">
    <source>
        <dbReference type="Pfam" id="PF16321"/>
    </source>
</evidence>
<dbReference type="Gene3D" id="3.30.160.100">
    <property type="entry name" value="Ribosome hibernation promotion factor-like"/>
    <property type="match status" value="1"/>
</dbReference>
<evidence type="ECO:0000313" key="6">
    <source>
        <dbReference type="EMBL" id="ATF26168.1"/>
    </source>
</evidence>
<keyword evidence="2 3" id="KW-0810">Translation regulation</keyword>
<reference evidence="9" key="2">
    <citation type="submission" date="2018-04" db="EMBL/GenBank/DDBJ databases">
        <authorList>
            <person name="Illikoud N."/>
        </authorList>
    </citation>
    <scope>NUCLEOTIDE SEQUENCE [LARGE SCALE GENOMIC DNA]</scope>
</reference>
<keyword evidence="8" id="KW-1185">Reference proteome</keyword>
<dbReference type="PANTHER" id="PTHR33231:SF1">
    <property type="entry name" value="30S RIBOSOMAL PROTEIN"/>
    <property type="match status" value="1"/>
</dbReference>
<feature type="region of interest" description="Disordered" evidence="4">
    <location>
        <begin position="96"/>
        <end position="117"/>
    </location>
</feature>
<comment type="subcellular location">
    <subcellularLocation>
        <location evidence="3">Cytoplasm</location>
    </subcellularLocation>
</comment>
<sequence length="179" mass="20876">MLNYNIRAENFEVTDAIRGYVEKKISKLERYFDDIPEANVNVKMKTYSDKTAKVEVTIPLPRLVLRAEEASEDLYASIDLVSDKLERQIRKHKTKIHRRSRKGSESVKTETVPPTDEHEADFDIVRTKQFQLKPMNSEEAVLQMNMLGHDFFIYNDADSETTNIVYKRRDGKFGLIETE</sequence>
<dbReference type="EMBL" id="OUNC01000067">
    <property type="protein sequence ID" value="SPP30209.1"/>
    <property type="molecule type" value="Genomic_DNA"/>
</dbReference>
<comment type="subunit">
    <text evidence="3">Interacts with 100S ribosomes.</text>
</comment>
<evidence type="ECO:0000256" key="3">
    <source>
        <dbReference type="HAMAP-Rule" id="MF_00839"/>
    </source>
</evidence>
<dbReference type="EMBL" id="CP023483">
    <property type="protein sequence ID" value="ATF26168.1"/>
    <property type="molecule type" value="Genomic_DNA"/>
</dbReference>
<dbReference type="Proteomes" id="UP000270190">
    <property type="component" value="Unassembled WGS sequence"/>
</dbReference>
<dbReference type="InterPro" id="IPR032528">
    <property type="entry name" value="Ribosom_S30AE_C"/>
</dbReference>
<evidence type="ECO:0000313" key="7">
    <source>
        <dbReference type="EMBL" id="SPP30209.1"/>
    </source>
</evidence>
<evidence type="ECO:0000256" key="4">
    <source>
        <dbReference type="SAM" id="MobiDB-lite"/>
    </source>
</evidence>
<organism evidence="6 8">
    <name type="scientific">Brochothrix thermosphacta</name>
    <name type="common">Microbacterium thermosphactum</name>
    <dbReference type="NCBI Taxonomy" id="2756"/>
    <lineage>
        <taxon>Bacteria</taxon>
        <taxon>Bacillati</taxon>
        <taxon>Bacillota</taxon>
        <taxon>Bacilli</taxon>
        <taxon>Bacillales</taxon>
        <taxon>Listeriaceae</taxon>
        <taxon>Brochothrix</taxon>
    </lineage>
</organism>
<dbReference type="InterPro" id="IPR003489">
    <property type="entry name" value="RHF/RaiA"/>
</dbReference>
<keyword evidence="1 3" id="KW-0963">Cytoplasm</keyword>
<dbReference type="SUPFAM" id="SSF69754">
    <property type="entry name" value="Ribosome binding protein Y (YfiA homologue)"/>
    <property type="match status" value="1"/>
</dbReference>
<dbReference type="HAMAP" id="MF_00839">
    <property type="entry name" value="HPF"/>
    <property type="match status" value="1"/>
</dbReference>
<dbReference type="GO" id="GO:0043024">
    <property type="term" value="F:ribosomal small subunit binding"/>
    <property type="evidence" value="ECO:0007669"/>
    <property type="project" value="TreeGrafter"/>
</dbReference>
<dbReference type="PANTHER" id="PTHR33231">
    <property type="entry name" value="30S RIBOSOMAL PROTEIN"/>
    <property type="match status" value="1"/>
</dbReference>
<dbReference type="GeneID" id="66537160"/>
<evidence type="ECO:0000313" key="8">
    <source>
        <dbReference type="Proteomes" id="UP000243591"/>
    </source>
</evidence>
<dbReference type="GO" id="GO:0045900">
    <property type="term" value="P:negative regulation of translational elongation"/>
    <property type="evidence" value="ECO:0007669"/>
    <property type="project" value="TreeGrafter"/>
</dbReference>
<evidence type="ECO:0000313" key="9">
    <source>
        <dbReference type="Proteomes" id="UP000270190"/>
    </source>
</evidence>
<dbReference type="FunFam" id="3.30.505.50:FF:000001">
    <property type="entry name" value="Ribosome hibernation promoting factor"/>
    <property type="match status" value="1"/>
</dbReference>
<accession>A0A1D2KJE2</accession>
<proteinExistence type="inferred from homology"/>
<dbReference type="AlphaFoldDB" id="A0A1D2KJE2"/>
<dbReference type="InterPro" id="IPR036567">
    <property type="entry name" value="RHF-like"/>
</dbReference>
<comment type="similarity">
    <text evidence="3">Belongs to the HPF/YfiA ribosome-associated protein family. Long HPF subfamily.</text>
</comment>
<dbReference type="Gene3D" id="3.30.505.50">
    <property type="entry name" value="Sigma 54 modulation/S30EA ribosomal protein, C-terminal domain"/>
    <property type="match status" value="1"/>
</dbReference>
<gene>
    <name evidence="6" type="primary">raiA</name>
    <name evidence="3 7" type="synonym">hpf</name>
    <name evidence="7" type="ORF">BTBSAS_70060</name>
    <name evidence="6" type="ORF">CNY62_07055</name>
</gene>
<reference evidence="6 8" key="1">
    <citation type="submission" date="2017-09" db="EMBL/GenBank/DDBJ databases">
        <title>Complete Genome Sequences of Two Strains of the Meat Spoilage Bacterium Brochothrix thermosphacta Isolated from Ground Chicken.</title>
        <authorList>
            <person name="Paoli G.C."/>
            <person name="Wijey C."/>
            <person name="Chen C.-Y."/>
            <person name="Nguyen L."/>
            <person name="Yan X."/>
            <person name="Irwin P.L."/>
        </authorList>
    </citation>
    <scope>NUCLEOTIDE SEQUENCE [LARGE SCALE GENOMIC DNA]</scope>
    <source>
        <strain evidence="6 8">BI</strain>
    </source>
</reference>
<dbReference type="Proteomes" id="UP000243591">
    <property type="component" value="Chromosome"/>
</dbReference>
<dbReference type="InterPro" id="IPR050574">
    <property type="entry name" value="HPF/YfiA_ribosome-assoc"/>
</dbReference>
<dbReference type="NCBIfam" id="TIGR00741">
    <property type="entry name" value="yfiA"/>
    <property type="match status" value="1"/>
</dbReference>
<protein>
    <recommendedName>
        <fullName evidence="3">Ribosome hibernation promoting factor</fullName>
        <shortName evidence="3">HPF</shortName>
    </recommendedName>
</protein>